<reference evidence="1 2" key="1">
    <citation type="submission" date="2016-05" db="EMBL/GenBank/DDBJ databases">
        <title>Paenibacillus sp. 1ZS3-15 nov., isolated from the rhizosphere soil.</title>
        <authorList>
            <person name="Zhang X.X."/>
            <person name="Zhang J."/>
        </authorList>
    </citation>
    <scope>NUCLEOTIDE SEQUENCE [LARGE SCALE GENOMIC DNA]</scope>
    <source>
        <strain evidence="1 2">1ZS3-15</strain>
    </source>
</reference>
<dbReference type="OrthoDB" id="3035434at2"/>
<sequence length="114" mass="13789">MKEWKVEKENEIKENKKRLERIKTIYNGSEEKNLSYSFEEFKRKYIYIILESDFIYNKPVYHNGIDVMSGLSKTDECKNLILEKWNRNEISICESFNLSGKEYFRLLQNKISTD</sequence>
<comment type="caution">
    <text evidence="1">The sequence shown here is derived from an EMBL/GenBank/DDBJ whole genome shotgun (WGS) entry which is preliminary data.</text>
</comment>
<protein>
    <submittedName>
        <fullName evidence="1">Uncharacterized protein</fullName>
    </submittedName>
</protein>
<dbReference type="Proteomes" id="UP000078454">
    <property type="component" value="Unassembled WGS sequence"/>
</dbReference>
<dbReference type="AlphaFoldDB" id="A0A198A018"/>
<dbReference type="RefSeq" id="WP_068668869.1">
    <property type="nucleotide sequence ID" value="NZ_LYPB01000087.1"/>
</dbReference>
<evidence type="ECO:0000313" key="2">
    <source>
        <dbReference type="Proteomes" id="UP000078454"/>
    </source>
</evidence>
<dbReference type="EMBL" id="LYPB01000087">
    <property type="protein sequence ID" value="OAS14799.1"/>
    <property type="molecule type" value="Genomic_DNA"/>
</dbReference>
<keyword evidence="2" id="KW-1185">Reference proteome</keyword>
<organism evidence="1 2">
    <name type="scientific">Paenibacillus oryzisoli</name>
    <dbReference type="NCBI Taxonomy" id="1850517"/>
    <lineage>
        <taxon>Bacteria</taxon>
        <taxon>Bacillati</taxon>
        <taxon>Bacillota</taxon>
        <taxon>Bacilli</taxon>
        <taxon>Bacillales</taxon>
        <taxon>Paenibacillaceae</taxon>
        <taxon>Paenibacillus</taxon>
    </lineage>
</organism>
<proteinExistence type="predicted"/>
<name>A0A198A018_9BACL</name>
<gene>
    <name evidence="1" type="ORF">A8708_04670</name>
</gene>
<accession>A0A198A018</accession>
<evidence type="ECO:0000313" key="1">
    <source>
        <dbReference type="EMBL" id="OAS14799.1"/>
    </source>
</evidence>
<dbReference type="STRING" id="1850517.A8708_04670"/>